<keyword evidence="1" id="KW-0812">Transmembrane</keyword>
<dbReference type="Proteomes" id="UP000826271">
    <property type="component" value="Unassembled WGS sequence"/>
</dbReference>
<evidence type="ECO:0000313" key="2">
    <source>
        <dbReference type="EMBL" id="KAG8384017.1"/>
    </source>
</evidence>
<feature type="transmembrane region" description="Helical" evidence="1">
    <location>
        <begin position="81"/>
        <end position="101"/>
    </location>
</feature>
<name>A0AAV6XV80_9LAMI</name>
<keyword evidence="1" id="KW-0472">Membrane</keyword>
<evidence type="ECO:0000256" key="1">
    <source>
        <dbReference type="SAM" id="Phobius"/>
    </source>
</evidence>
<proteinExistence type="predicted"/>
<dbReference type="AlphaFoldDB" id="A0AAV6XV80"/>
<sequence length="108" mass="12435">MKSGPVLAQRYANQHDFFHDLRLLNLTSETPMIEDYVVDCEWKAQAGNVCVASFDWTCSGICKSVDRIKDADHRCGEVPCYLVVCFMRIGLLVLAVFSRFMRLHRYIV</sequence>
<keyword evidence="3" id="KW-1185">Reference proteome</keyword>
<gene>
    <name evidence="2" type="ORF">BUALT_Bualt04G0074400</name>
</gene>
<organism evidence="2 3">
    <name type="scientific">Buddleja alternifolia</name>
    <dbReference type="NCBI Taxonomy" id="168488"/>
    <lineage>
        <taxon>Eukaryota</taxon>
        <taxon>Viridiplantae</taxon>
        <taxon>Streptophyta</taxon>
        <taxon>Embryophyta</taxon>
        <taxon>Tracheophyta</taxon>
        <taxon>Spermatophyta</taxon>
        <taxon>Magnoliopsida</taxon>
        <taxon>eudicotyledons</taxon>
        <taxon>Gunneridae</taxon>
        <taxon>Pentapetalae</taxon>
        <taxon>asterids</taxon>
        <taxon>lamiids</taxon>
        <taxon>Lamiales</taxon>
        <taxon>Scrophulariaceae</taxon>
        <taxon>Buddlejeae</taxon>
        <taxon>Buddleja</taxon>
    </lineage>
</organism>
<dbReference type="EMBL" id="WHWC01000004">
    <property type="protein sequence ID" value="KAG8384017.1"/>
    <property type="molecule type" value="Genomic_DNA"/>
</dbReference>
<accession>A0AAV6XV80</accession>
<comment type="caution">
    <text evidence="2">The sequence shown here is derived from an EMBL/GenBank/DDBJ whole genome shotgun (WGS) entry which is preliminary data.</text>
</comment>
<reference evidence="2" key="1">
    <citation type="submission" date="2019-10" db="EMBL/GenBank/DDBJ databases">
        <authorList>
            <person name="Zhang R."/>
            <person name="Pan Y."/>
            <person name="Wang J."/>
            <person name="Ma R."/>
            <person name="Yu S."/>
        </authorList>
    </citation>
    <scope>NUCLEOTIDE SEQUENCE</scope>
    <source>
        <strain evidence="2">LA-IB0</strain>
        <tissue evidence="2">Leaf</tissue>
    </source>
</reference>
<protein>
    <submittedName>
        <fullName evidence="2">Uncharacterized protein</fullName>
    </submittedName>
</protein>
<evidence type="ECO:0000313" key="3">
    <source>
        <dbReference type="Proteomes" id="UP000826271"/>
    </source>
</evidence>
<keyword evidence="1" id="KW-1133">Transmembrane helix</keyword>